<accession>B0RCP1</accession>
<dbReference type="InterPro" id="IPR013783">
    <property type="entry name" value="Ig-like_fold"/>
</dbReference>
<evidence type="ECO:0000259" key="7">
    <source>
        <dbReference type="Pfam" id="PF02837"/>
    </source>
</evidence>
<dbReference type="PANTHER" id="PTHR42732:SF1">
    <property type="entry name" value="BETA-MANNOSIDASE"/>
    <property type="match status" value="1"/>
</dbReference>
<dbReference type="STRING" id="31964.CMS1705"/>
<feature type="region of interest" description="Disordered" evidence="4">
    <location>
        <begin position="17"/>
        <end position="50"/>
    </location>
</feature>
<dbReference type="KEGG" id="cms:CMS1705"/>
<feature type="compositionally biased region" description="Basic and acidic residues" evidence="4">
    <location>
        <begin position="33"/>
        <end position="43"/>
    </location>
</feature>
<dbReference type="SUPFAM" id="SSF49785">
    <property type="entry name" value="Galactose-binding domain-like"/>
    <property type="match status" value="1"/>
</dbReference>
<evidence type="ECO:0000256" key="4">
    <source>
        <dbReference type="SAM" id="MobiDB-lite"/>
    </source>
</evidence>
<dbReference type="Gene3D" id="2.60.40.10">
    <property type="entry name" value="Immunoglobulins"/>
    <property type="match status" value="3"/>
</dbReference>
<dbReference type="InterPro" id="IPR040605">
    <property type="entry name" value="Glyco_hydro2_dom5"/>
</dbReference>
<evidence type="ECO:0000313" key="11">
    <source>
        <dbReference type="Proteomes" id="UP000001318"/>
    </source>
</evidence>
<dbReference type="Gene3D" id="2.60.120.260">
    <property type="entry name" value="Galactose-binding domain-like"/>
    <property type="match status" value="1"/>
</dbReference>
<dbReference type="Proteomes" id="UP000001318">
    <property type="component" value="Chromosome"/>
</dbReference>
<evidence type="ECO:0000259" key="8">
    <source>
        <dbReference type="Pfam" id="PF16355"/>
    </source>
</evidence>
<feature type="domain" description="Glycosyl hydrolases family 2 sugar binding" evidence="7">
    <location>
        <begin position="105"/>
        <end position="192"/>
    </location>
</feature>
<dbReference type="Pfam" id="PF00703">
    <property type="entry name" value="Glyco_hydro_2"/>
    <property type="match status" value="1"/>
</dbReference>
<dbReference type="InterPro" id="IPR051913">
    <property type="entry name" value="GH2_Domain-Containing"/>
</dbReference>
<feature type="domain" description="Glycoside hydrolase family 2" evidence="9">
    <location>
        <begin position="759"/>
        <end position="859"/>
    </location>
</feature>
<name>B0RCP1_CLASE</name>
<dbReference type="PRINTS" id="PR00132">
    <property type="entry name" value="GLHYDRLASE2"/>
</dbReference>
<dbReference type="InterPro" id="IPR006102">
    <property type="entry name" value="Ig-like_GH2"/>
</dbReference>
<evidence type="ECO:0000313" key="10">
    <source>
        <dbReference type="EMBL" id="CAQ01811.1"/>
    </source>
</evidence>
<organism evidence="10 11">
    <name type="scientific">Clavibacter sepedonicus</name>
    <name type="common">Clavibacter michiganensis subsp. sepedonicus</name>
    <dbReference type="NCBI Taxonomy" id="31964"/>
    <lineage>
        <taxon>Bacteria</taxon>
        <taxon>Bacillati</taxon>
        <taxon>Actinomycetota</taxon>
        <taxon>Actinomycetes</taxon>
        <taxon>Micrococcales</taxon>
        <taxon>Microbacteriaceae</taxon>
        <taxon>Clavibacter</taxon>
    </lineage>
</organism>
<evidence type="ECO:0000256" key="2">
    <source>
        <dbReference type="ARBA" id="ARBA00022801"/>
    </source>
</evidence>
<dbReference type="eggNOG" id="COG3250">
    <property type="taxonomic scope" value="Bacteria"/>
</dbReference>
<dbReference type="PANTHER" id="PTHR42732">
    <property type="entry name" value="BETA-GALACTOSIDASE"/>
    <property type="match status" value="1"/>
</dbReference>
<protein>
    <submittedName>
        <fullName evidence="10">Glycosyl hydrolase</fullName>
    </submittedName>
</protein>
<sequence length="875" mass="96217">MALTRVNALRIMILARGSHRRSRPEPLPPPPLSRRDPHPRETPMTRMPFNTGWSHRRKTSIFADVQGQAAAGSAVRLPHDALIGLERRADAPSGAAGAFFPDGAFEYRKAFDVPSEWSEKHVSIEFEGVYRDAMVYVNGAFAAQRPNGYASFVVDLDAHLAYGEENTIRVDARVHDDSRWYTGAGIYREVHLRVSGRVHVVEQGGLRITTPDVDDRRAVVQVETQLRNTGLRTVTVEVASEAVTPDGRVVGTGTSPITLLPRISGVVRQRLYVAEPERWSVDRPALHTIRTSVRRDGEELDARETTFGIRTLQLDPDHGLRINGETVKLRGACIHHDNGILGAATFADAEERRVVLLKAAGFNAIRSSHNPMSAAMLDACDRHGMLVMDETFDMWSESKSPFDYSLAFPEWWERDVEAMVADDINHPSVIMYSIGNEIPETGNPIGSGWGRLLAERIRELDDTRFITNGINGFVSALTEVTAMMEEAMAAAASVATAPSDGAEGDGGVNALMGDGDAFMDQVAVSPLVTAAIAESFALLDVVGLNYGDARYEMERRDHPGRIVVGTETFPSRIDANWRLVTDNPHVIGDFTWSGWDYLGEVGVGRVKYEGESTGFDGEYPWLTSWSADLDMTGHRRPMSYYRETVFGLRSTPFIAVRRPENHGRAFTLGQWSWTDAIESWSWDAEEGTPMILEVYSDADEIELLLDGEVHARVQVGGRRRFVADFELPYRRGTLTAVAFTGGVETGRADLRSASDDVVLAVRAERETVGTGDGALSFVEIELRDREGALANHRDRPVTVQVDGPGSLVALGSGRPLTTERFDGDTHGTYDGRVLAVVRPDGEGDLHVTVTAPELAPVTVRVRAEASMSTDTKENP</sequence>
<dbReference type="AlphaFoldDB" id="B0RCP1"/>
<evidence type="ECO:0000259" key="9">
    <source>
        <dbReference type="Pfam" id="PF18565"/>
    </source>
</evidence>
<dbReference type="GO" id="GO:0004553">
    <property type="term" value="F:hydrolase activity, hydrolyzing O-glycosyl compounds"/>
    <property type="evidence" value="ECO:0007669"/>
    <property type="project" value="InterPro"/>
</dbReference>
<dbReference type="Pfam" id="PF02836">
    <property type="entry name" value="Glyco_hydro_2_C"/>
    <property type="match status" value="1"/>
</dbReference>
<dbReference type="SUPFAM" id="SSF49303">
    <property type="entry name" value="beta-Galactosidase/glucuronidase domain"/>
    <property type="match status" value="1"/>
</dbReference>
<gene>
    <name evidence="10" type="ordered locus">CMS1705</name>
</gene>
<evidence type="ECO:0000259" key="5">
    <source>
        <dbReference type="Pfam" id="PF00703"/>
    </source>
</evidence>
<comment type="similarity">
    <text evidence="1">Belongs to the glycosyl hydrolase 2 family.</text>
</comment>
<dbReference type="InterPro" id="IPR008979">
    <property type="entry name" value="Galactose-bd-like_sf"/>
</dbReference>
<feature type="domain" description="Glycoside hydrolase family 2 catalytic" evidence="6">
    <location>
        <begin position="319"/>
        <end position="488"/>
    </location>
</feature>
<feature type="domain" description="Glycoside hydrolase family 2 immunoglobulin-like beta-sandwich" evidence="5">
    <location>
        <begin position="209"/>
        <end position="310"/>
    </location>
</feature>
<dbReference type="Pfam" id="PF18565">
    <property type="entry name" value="Glyco_hydro2_C5"/>
    <property type="match status" value="1"/>
</dbReference>
<dbReference type="Pfam" id="PF02837">
    <property type="entry name" value="Glyco_hydro_2_N"/>
    <property type="match status" value="1"/>
</dbReference>
<dbReference type="SUPFAM" id="SSF51445">
    <property type="entry name" value="(Trans)glycosidases"/>
    <property type="match status" value="1"/>
</dbReference>
<dbReference type="InterPro" id="IPR006101">
    <property type="entry name" value="Glyco_hydro_2"/>
</dbReference>
<dbReference type="InterPro" id="IPR006103">
    <property type="entry name" value="Glyco_hydro_2_cat"/>
</dbReference>
<dbReference type="Gene3D" id="3.20.20.80">
    <property type="entry name" value="Glycosidases"/>
    <property type="match status" value="1"/>
</dbReference>
<keyword evidence="3" id="KW-0326">Glycosidase</keyword>
<dbReference type="GO" id="GO:0005975">
    <property type="term" value="P:carbohydrate metabolic process"/>
    <property type="evidence" value="ECO:0007669"/>
    <property type="project" value="InterPro"/>
</dbReference>
<dbReference type="Pfam" id="PF16355">
    <property type="entry name" value="DUF4982"/>
    <property type="match status" value="1"/>
</dbReference>
<evidence type="ECO:0000259" key="6">
    <source>
        <dbReference type="Pfam" id="PF02836"/>
    </source>
</evidence>
<proteinExistence type="inferred from homology"/>
<keyword evidence="2 10" id="KW-0378">Hydrolase</keyword>
<keyword evidence="11" id="KW-1185">Reference proteome</keyword>
<dbReference type="InterPro" id="IPR036156">
    <property type="entry name" value="Beta-gal/glucu_dom_sf"/>
</dbReference>
<reference evidence="10 11" key="1">
    <citation type="journal article" date="2008" name="J. Bacteriol.">
        <title>Genome of the actinomycete plant pathogen Clavibacter michiganensis subsp. sepedonicus suggests recent niche adaptation.</title>
        <authorList>
            <person name="Bentley S.D."/>
            <person name="Corton C."/>
            <person name="Brown S.E."/>
            <person name="Barron A."/>
            <person name="Clark L."/>
            <person name="Doggett J."/>
            <person name="Harris B."/>
            <person name="Ormond D."/>
            <person name="Quail M.A."/>
            <person name="May G."/>
            <person name="Francis D."/>
            <person name="Knudson D."/>
            <person name="Parkhill J."/>
            <person name="Ishimaru C.A."/>
        </authorList>
    </citation>
    <scope>NUCLEOTIDE SEQUENCE [LARGE SCALE GENOMIC DNA]</scope>
    <source>
        <strain evidence="11">ATCC 33113 / DSM 20744 / JCM 9667 / LMG 2889 / ICMP 2535 / C-1</strain>
    </source>
</reference>
<feature type="domain" description="DUF4982" evidence="8">
    <location>
        <begin position="687"/>
        <end position="745"/>
    </location>
</feature>
<dbReference type="InterPro" id="IPR017853">
    <property type="entry name" value="GH"/>
</dbReference>
<dbReference type="InterPro" id="IPR006104">
    <property type="entry name" value="Glyco_hydro_2_N"/>
</dbReference>
<dbReference type="HOGENOM" id="CLU_006501_0_1_11"/>
<dbReference type="EMBL" id="AM849034">
    <property type="protein sequence ID" value="CAQ01811.1"/>
    <property type="molecule type" value="Genomic_DNA"/>
</dbReference>
<dbReference type="CAZy" id="GH2">
    <property type="family name" value="Glycoside Hydrolase Family 2"/>
</dbReference>
<evidence type="ECO:0000256" key="3">
    <source>
        <dbReference type="ARBA" id="ARBA00023295"/>
    </source>
</evidence>
<dbReference type="InterPro" id="IPR032311">
    <property type="entry name" value="DUF4982"/>
</dbReference>
<evidence type="ECO:0000256" key="1">
    <source>
        <dbReference type="ARBA" id="ARBA00007401"/>
    </source>
</evidence>